<evidence type="ECO:0000313" key="1">
    <source>
        <dbReference type="EMBL" id="KAK1869867.1"/>
    </source>
</evidence>
<name>A0ACC3CI53_PYRYE</name>
<organism evidence="1 2">
    <name type="scientific">Pyropia yezoensis</name>
    <name type="common">Susabi-nori</name>
    <name type="synonym">Porphyra yezoensis</name>
    <dbReference type="NCBI Taxonomy" id="2788"/>
    <lineage>
        <taxon>Eukaryota</taxon>
        <taxon>Rhodophyta</taxon>
        <taxon>Bangiophyceae</taxon>
        <taxon>Bangiales</taxon>
        <taxon>Bangiaceae</taxon>
        <taxon>Pyropia</taxon>
    </lineage>
</organism>
<gene>
    <name evidence="1" type="ORF">I4F81_012332</name>
</gene>
<dbReference type="Proteomes" id="UP000798662">
    <property type="component" value="Chromosome 3"/>
</dbReference>
<sequence length="781" mass="77306">MTVSVEGVTPGLDATAAAVTALPEADLLDAVALGHAAIRAALPVQRAAAEAVWARRRDVEGAAAFPRRLPVLPPRVGGGGGSGGGDPPVTAWDPTAAAETAAAAQAAAKAAYLDAYMAGAAAPGKASRAAAVTAATDSVYGAVGSAYPTAPADLLTAAIGAGARDAFRSFVLDGPTRGRRLDGRGPTEVRPITASTGLFPGPASAVHGSALFCRGDTQTLSAATLGLPASSQRIDGYLAGGDGARRGFMVHYAFPPSCVGEVGRPGGMTGGSRRELGHAALTEAALGGVMPPWAGDVERRAGGHELDSLRREAAAADAAATPRPAGGLSGLGAELAAAAERLDLMGTLLSATEGDRTGKRERDEEPGSPVSTTPGSGSGRTPPGTPRRADADGGGVDGQLTPPSSPLVNIPPTPTGQRLVPALVRSTVRPPLPPPSAVPAFPYAVRLTTEVLASDGSTSMASVCGGTLALLDAGVPLEKPVVGVAIGLVARSPEELATAAAGTPAAEDYVVLTDIVGAEDHLGDMDLKVAGPASGVTALQLDVKLPHGLPLRVLAAALARARAGREAILETLAPALAAARARGAAVTAASGGGRGNDAGGEEDEAAVAAARRRPTVSSMPLSGVQREFLLSAGGANIKRLTATTGVRLTVVGGVPAGGAGGGGNGGGGNGGDGGVLTLEAEGDDTTDGPALVRSLLAGVEGRTAVGRAYTGVVERVVSFGAFVRVAPDLVGLLHVSTLKGSGRDEFVDVTSLYAVGDAVEVVVAGTNERGRLSFALPRRPV</sequence>
<evidence type="ECO:0000313" key="2">
    <source>
        <dbReference type="Proteomes" id="UP000798662"/>
    </source>
</evidence>
<comment type="caution">
    <text evidence="1">The sequence shown here is derived from an EMBL/GenBank/DDBJ whole genome shotgun (WGS) entry which is preliminary data.</text>
</comment>
<keyword evidence="2" id="KW-1185">Reference proteome</keyword>
<dbReference type="EMBL" id="CM020620">
    <property type="protein sequence ID" value="KAK1869867.1"/>
    <property type="molecule type" value="Genomic_DNA"/>
</dbReference>
<proteinExistence type="predicted"/>
<reference evidence="1" key="1">
    <citation type="submission" date="2019-11" db="EMBL/GenBank/DDBJ databases">
        <title>Nori genome reveals adaptations in red seaweeds to the harsh intertidal environment.</title>
        <authorList>
            <person name="Wang D."/>
            <person name="Mao Y."/>
        </authorList>
    </citation>
    <scope>NUCLEOTIDE SEQUENCE</scope>
    <source>
        <tissue evidence="1">Gametophyte</tissue>
    </source>
</reference>
<protein>
    <submittedName>
        <fullName evidence="1">Uncharacterized protein</fullName>
    </submittedName>
</protein>
<accession>A0ACC3CI53</accession>